<dbReference type="Gene3D" id="3.40.710.10">
    <property type="entry name" value="DD-peptidase/beta-lactamase superfamily"/>
    <property type="match status" value="1"/>
</dbReference>
<dbReference type="GO" id="GO:0004180">
    <property type="term" value="F:carboxypeptidase activity"/>
    <property type="evidence" value="ECO:0007669"/>
    <property type="project" value="UniProtKB-KW"/>
</dbReference>
<dbReference type="eggNOG" id="COG0768">
    <property type="taxonomic scope" value="Bacteria"/>
</dbReference>
<proteinExistence type="predicted"/>
<dbReference type="Gene3D" id="3.90.1310.10">
    <property type="entry name" value="Penicillin-binding protein 2a (Domain 2)"/>
    <property type="match status" value="1"/>
</dbReference>
<dbReference type="GO" id="GO:0005886">
    <property type="term" value="C:plasma membrane"/>
    <property type="evidence" value="ECO:0007669"/>
    <property type="project" value="TreeGrafter"/>
</dbReference>
<dbReference type="Pfam" id="PF03717">
    <property type="entry name" value="PBP_dimer"/>
    <property type="match status" value="1"/>
</dbReference>
<keyword evidence="4" id="KW-0812">Transmembrane</keyword>
<dbReference type="EMBL" id="CP001085">
    <property type="protein sequence ID" value="ADD79861.1"/>
    <property type="molecule type" value="Genomic_DNA"/>
</dbReference>
<evidence type="ECO:0000256" key="1">
    <source>
        <dbReference type="ARBA" id="ARBA00004370"/>
    </source>
</evidence>
<evidence type="ECO:0000259" key="5">
    <source>
        <dbReference type="Pfam" id="PF00905"/>
    </source>
</evidence>
<keyword evidence="8" id="KW-1185">Reference proteome</keyword>
<feature type="domain" description="Penicillin-binding protein dimerisation" evidence="6">
    <location>
        <begin position="85"/>
        <end position="238"/>
    </location>
</feature>
<reference evidence="7" key="1">
    <citation type="submission" date="2008-05" db="EMBL/GenBank/DDBJ databases">
        <title>Genome sequence of Riesia pediculicola USDA.</title>
        <authorList>
            <person name="Kirkness E.F."/>
        </authorList>
    </citation>
    <scope>NUCLEOTIDE SEQUENCE [LARGE SCALE GENOMIC DNA]</scope>
    <source>
        <strain evidence="7">USDA</strain>
    </source>
</reference>
<evidence type="ECO:0000313" key="7">
    <source>
        <dbReference type="EMBL" id="ADD79861.1"/>
    </source>
</evidence>
<evidence type="ECO:0000313" key="8">
    <source>
        <dbReference type="Proteomes" id="UP000001700"/>
    </source>
</evidence>
<dbReference type="STRING" id="515618.RIEPE_0487"/>
<dbReference type="EC" id="2.4.1.129" evidence="7"/>
<comment type="subcellular location">
    <subcellularLocation>
        <location evidence="1">Membrane</location>
    </subcellularLocation>
</comment>
<dbReference type="Proteomes" id="UP000001700">
    <property type="component" value="Chromosome"/>
</dbReference>
<dbReference type="HOGENOM" id="CLU_009289_6_2_6"/>
<dbReference type="PANTHER" id="PTHR30627">
    <property type="entry name" value="PEPTIDOGLYCAN D,D-TRANSPEPTIDASE"/>
    <property type="match status" value="1"/>
</dbReference>
<keyword evidence="3 4" id="KW-0472">Membrane</keyword>
<gene>
    <name evidence="7" type="ordered locus">RIEPE_0487</name>
</gene>
<dbReference type="Gene3D" id="3.30.450.330">
    <property type="match status" value="1"/>
</dbReference>
<evidence type="ECO:0000256" key="4">
    <source>
        <dbReference type="SAM" id="Phobius"/>
    </source>
</evidence>
<keyword evidence="2" id="KW-0378">Hydrolase</keyword>
<keyword evidence="2" id="KW-0121">Carboxypeptidase</keyword>
<dbReference type="GO" id="GO:0016757">
    <property type="term" value="F:glycosyltransferase activity"/>
    <property type="evidence" value="ECO:0007669"/>
    <property type="project" value="UniProtKB-KW"/>
</dbReference>
<keyword evidence="7" id="KW-0808">Transferase</keyword>
<accession>D4G8R7</accession>
<dbReference type="InterPro" id="IPR036138">
    <property type="entry name" value="PBP_dimer_sf"/>
</dbReference>
<dbReference type="InterPro" id="IPR012338">
    <property type="entry name" value="Beta-lactam/transpept-like"/>
</dbReference>
<organism evidence="7 8">
    <name type="scientific">Riesia pediculicola (strain USDA)</name>
    <dbReference type="NCBI Taxonomy" id="515618"/>
    <lineage>
        <taxon>Bacteria</taxon>
        <taxon>Pseudomonadati</taxon>
        <taxon>Pseudomonadota</taxon>
        <taxon>Gammaproteobacteria</taxon>
        <taxon>Enterobacterales</taxon>
        <taxon>Enterobacteriaceae</taxon>
        <taxon>Candidatus Riesia</taxon>
    </lineage>
</organism>
<dbReference type="InterPro" id="IPR001460">
    <property type="entry name" value="PCN-bd_Tpept"/>
</dbReference>
<dbReference type="GO" id="GO:0008658">
    <property type="term" value="F:penicillin binding"/>
    <property type="evidence" value="ECO:0007669"/>
    <property type="project" value="InterPro"/>
</dbReference>
<dbReference type="SUPFAM" id="SSF56519">
    <property type="entry name" value="Penicillin binding protein dimerisation domain"/>
    <property type="match status" value="1"/>
</dbReference>
<evidence type="ECO:0000259" key="6">
    <source>
        <dbReference type="Pfam" id="PF03717"/>
    </source>
</evidence>
<dbReference type="InterPro" id="IPR005311">
    <property type="entry name" value="PBP_dimer"/>
</dbReference>
<name>D4G8R7_RIEPU</name>
<dbReference type="SUPFAM" id="SSF56601">
    <property type="entry name" value="beta-lactamase/transpeptidase-like"/>
    <property type="match status" value="1"/>
</dbReference>
<dbReference type="GO" id="GO:0071555">
    <property type="term" value="P:cell wall organization"/>
    <property type="evidence" value="ECO:0007669"/>
    <property type="project" value="TreeGrafter"/>
</dbReference>
<dbReference type="RefSeq" id="WP_013087841.1">
    <property type="nucleotide sequence ID" value="NC_014109.1"/>
</dbReference>
<feature type="transmembrane region" description="Helical" evidence="4">
    <location>
        <begin position="41"/>
        <end position="61"/>
    </location>
</feature>
<dbReference type="Pfam" id="PF00905">
    <property type="entry name" value="Transpeptidase"/>
    <property type="match status" value="1"/>
</dbReference>
<keyword evidence="2" id="KW-0645">Protease</keyword>
<dbReference type="PANTHER" id="PTHR30627:SF1">
    <property type="entry name" value="PEPTIDOGLYCAN D,D-TRANSPEPTIDASE FTSI"/>
    <property type="match status" value="1"/>
</dbReference>
<dbReference type="AlphaFoldDB" id="D4G8R7"/>
<keyword evidence="4" id="KW-1133">Transmembrane helix</keyword>
<evidence type="ECO:0000256" key="3">
    <source>
        <dbReference type="ARBA" id="ARBA00023136"/>
    </source>
</evidence>
<keyword evidence="7" id="KW-0328">Glycosyltransferase</keyword>
<feature type="domain" description="Penicillin-binding protein transpeptidase" evidence="5">
    <location>
        <begin position="281"/>
        <end position="574"/>
    </location>
</feature>
<dbReference type="OrthoDB" id="9789078at2"/>
<sequence length="593" mass="68236">MRRKILKSSKNMNKDREDKLYSNSMSFYFSSFKKKEMEIRFFFILIIFSFCAIIILLRIGYLQILCSEKLVKFHDLLSLRTKKIKHDRGLIFDRNGKKLAINVTAYSIGVNPEIVLKFNDIKEQKIWKQLSIELKIPLERIYQKIISSKNLKFIYLVRKVVGLNVRSIVNMKIKGLHVFRELRRYYPYGKISASFLGLTNVNQVGIEGIEKSFNSILNGVDGKKIVRVDKNQKIIEEISIIKKDILPKNITLSVDIDIQSIIYELMNKHVLKNRARVGMSALLDIHTGEILSMVSIPSENPNGYFHGCPTKMTKNRVISDLFEPGSTVKPMIIVKALNEKIINRKSIILTKPYKIGKFLIKDVKKYDFSSISEILQHSSNVGSSRIALVMSSEEILSTYSNFGFGKSTNLNLFNEKNGRFPLSQKKLTPIEKATFSFGYGFMITPLQLVRAYSIIGNYGIFQNLSILKKEDGLFFEKRVFPKKIVQEVIEMMQHVPLEGEKSFQKKIDYQAVIKTGTIKKVNNAKYVHKYISCTVGIAPISHPKYSLIIVIDEPKAGNYYGRLVSTPIFTEIMKKLLNYIKYKDTIKNCHHIL</sequence>
<dbReference type="KEGG" id="rip:RIEPE_0487"/>
<protein>
    <submittedName>
        <fullName evidence="7">Peptidoglycan synthetase FtsI</fullName>
        <ecNumber evidence="7">2.4.1.129</ecNumber>
    </submittedName>
</protein>
<evidence type="ECO:0000256" key="2">
    <source>
        <dbReference type="ARBA" id="ARBA00022645"/>
    </source>
</evidence>
<dbReference type="InterPro" id="IPR050515">
    <property type="entry name" value="Beta-lactam/transpept"/>
</dbReference>